<dbReference type="EMBL" id="JAJHUN010000007">
    <property type="protein sequence ID" value="KAJ4155864.1"/>
    <property type="molecule type" value="Genomic_DNA"/>
</dbReference>
<accession>A0A9W8QFU2</accession>
<keyword evidence="3" id="KW-0560">Oxidoreductase</keyword>
<dbReference type="PANTHER" id="PTHR43477:SF1">
    <property type="entry name" value="DIHYDROANTICAPSIN 7-DEHYDROGENASE"/>
    <property type="match status" value="1"/>
</dbReference>
<dbReference type="InterPro" id="IPR036291">
    <property type="entry name" value="NAD(P)-bd_dom_sf"/>
</dbReference>
<evidence type="ECO:0000256" key="3">
    <source>
        <dbReference type="ARBA" id="ARBA00023002"/>
    </source>
</evidence>
<dbReference type="InterPro" id="IPR002347">
    <property type="entry name" value="SDR_fam"/>
</dbReference>
<reference evidence="4" key="1">
    <citation type="journal article" date="2023" name="Access Microbiol">
        <title>De-novo genome assembly for Akanthomyces muscarius, a biocontrol agent of insect agricultural pests.</title>
        <authorList>
            <person name="Erdos Z."/>
            <person name="Studholme D.J."/>
            <person name="Raymond B."/>
            <person name="Sharma M."/>
        </authorList>
    </citation>
    <scope>NUCLEOTIDE SEQUENCE</scope>
    <source>
        <strain evidence="4">Ve6</strain>
    </source>
</reference>
<keyword evidence="5" id="KW-1185">Reference proteome</keyword>
<dbReference type="Pfam" id="PF23441">
    <property type="entry name" value="SDR"/>
    <property type="match status" value="1"/>
</dbReference>
<dbReference type="Proteomes" id="UP001144673">
    <property type="component" value="Chromosome 6"/>
</dbReference>
<dbReference type="AlphaFoldDB" id="A0A9W8QFU2"/>
<evidence type="ECO:0000256" key="1">
    <source>
        <dbReference type="ARBA" id="ARBA00006484"/>
    </source>
</evidence>
<evidence type="ECO:0000313" key="4">
    <source>
        <dbReference type="EMBL" id="KAJ4155864.1"/>
    </source>
</evidence>
<dbReference type="RefSeq" id="XP_056055988.1">
    <property type="nucleotide sequence ID" value="XM_056199109.1"/>
</dbReference>
<evidence type="ECO:0000313" key="5">
    <source>
        <dbReference type="Proteomes" id="UP001144673"/>
    </source>
</evidence>
<dbReference type="GO" id="GO:0016491">
    <property type="term" value="F:oxidoreductase activity"/>
    <property type="evidence" value="ECO:0007669"/>
    <property type="project" value="UniProtKB-KW"/>
</dbReference>
<dbReference type="Gene3D" id="3.40.50.720">
    <property type="entry name" value="NAD(P)-binding Rossmann-like Domain"/>
    <property type="match status" value="1"/>
</dbReference>
<dbReference type="CDD" id="cd05233">
    <property type="entry name" value="SDR_c"/>
    <property type="match status" value="1"/>
</dbReference>
<protein>
    <submittedName>
        <fullName evidence="4">Uncharacterized protein</fullName>
    </submittedName>
</protein>
<dbReference type="InterPro" id="IPR051122">
    <property type="entry name" value="SDR_DHRS6-like"/>
</dbReference>
<dbReference type="GeneID" id="80888248"/>
<dbReference type="SUPFAM" id="SSF51735">
    <property type="entry name" value="NAD(P)-binding Rossmann-fold domains"/>
    <property type="match status" value="1"/>
</dbReference>
<dbReference type="PANTHER" id="PTHR43477">
    <property type="entry name" value="DIHYDROANTICAPSIN 7-DEHYDROGENASE"/>
    <property type="match status" value="1"/>
</dbReference>
<dbReference type="KEGG" id="amus:LMH87_001089"/>
<comment type="similarity">
    <text evidence="1">Belongs to the short-chain dehydrogenases/reductases (SDR) family.</text>
</comment>
<comment type="caution">
    <text evidence="4">The sequence shown here is derived from an EMBL/GenBank/DDBJ whole genome shotgun (WGS) entry which is preliminary data.</text>
</comment>
<gene>
    <name evidence="4" type="ORF">LMH87_001089</name>
</gene>
<keyword evidence="2" id="KW-0521">NADP</keyword>
<sequence>MLLNFRKLLNKHVLVIGGTSGIGRGVAEGILSAGGRVSIASLSQAKINATLQELRNLFPEAHISGYRVDLASDGTEKRLSELLSAVAKDHGRLQHVVFTAGDALSGPTAPEAFTPELLARLTHLRAIVPFTLVKVIVAEGHLDRDRSSSILLTSGNVAVRPVPGWSVGNFVASGLEGAVRGLALDLAPLRVNVVAPGSVDTGLWGDDAARQQVISRMDARLPTGSIGHIEDVAEAYLWLLRDRNVTGMVARTEGGLNLV</sequence>
<evidence type="ECO:0000256" key="2">
    <source>
        <dbReference type="ARBA" id="ARBA00022857"/>
    </source>
</evidence>
<dbReference type="PRINTS" id="PR00081">
    <property type="entry name" value="GDHRDH"/>
</dbReference>
<dbReference type="InterPro" id="IPR057571">
    <property type="entry name" value="SDR_PhqE-like"/>
</dbReference>
<organism evidence="4 5">
    <name type="scientific">Akanthomyces muscarius</name>
    <name type="common">Entomopathogenic fungus</name>
    <name type="synonym">Lecanicillium muscarium</name>
    <dbReference type="NCBI Taxonomy" id="2231603"/>
    <lineage>
        <taxon>Eukaryota</taxon>
        <taxon>Fungi</taxon>
        <taxon>Dikarya</taxon>
        <taxon>Ascomycota</taxon>
        <taxon>Pezizomycotina</taxon>
        <taxon>Sordariomycetes</taxon>
        <taxon>Hypocreomycetidae</taxon>
        <taxon>Hypocreales</taxon>
        <taxon>Cordycipitaceae</taxon>
        <taxon>Akanthomyces</taxon>
    </lineage>
</organism>
<proteinExistence type="inferred from homology"/>
<name>A0A9W8QFU2_AKAMU</name>